<protein>
    <submittedName>
        <fullName evidence="6">Isoprenylcysteine carboxylmethyltransferase family protein</fullName>
    </submittedName>
</protein>
<gene>
    <name evidence="6" type="ORF">HK439_21185</name>
</gene>
<keyword evidence="2 5" id="KW-0812">Transmembrane</keyword>
<feature type="transmembrane region" description="Helical" evidence="5">
    <location>
        <begin position="156"/>
        <end position="173"/>
    </location>
</feature>
<evidence type="ECO:0000256" key="2">
    <source>
        <dbReference type="ARBA" id="ARBA00022692"/>
    </source>
</evidence>
<feature type="transmembrane region" description="Helical" evidence="5">
    <location>
        <begin position="133"/>
        <end position="150"/>
    </location>
</feature>
<name>A0A926S7X3_9HYPH</name>
<evidence type="ECO:0000256" key="1">
    <source>
        <dbReference type="ARBA" id="ARBA00004127"/>
    </source>
</evidence>
<comment type="caution">
    <text evidence="6">The sequence shown here is derived from an EMBL/GenBank/DDBJ whole genome shotgun (WGS) entry which is preliminary data.</text>
</comment>
<dbReference type="Pfam" id="PF04191">
    <property type="entry name" value="PEMT"/>
    <property type="match status" value="1"/>
</dbReference>
<dbReference type="Proteomes" id="UP000598467">
    <property type="component" value="Unassembled WGS sequence"/>
</dbReference>
<evidence type="ECO:0000256" key="5">
    <source>
        <dbReference type="SAM" id="Phobius"/>
    </source>
</evidence>
<dbReference type="PANTHER" id="PTHR12714:SF9">
    <property type="entry name" value="PROTEIN-S-ISOPRENYLCYSTEINE O-METHYLTRANSFERASE"/>
    <property type="match status" value="1"/>
</dbReference>
<evidence type="ECO:0000313" key="6">
    <source>
        <dbReference type="EMBL" id="MBD1548785.1"/>
    </source>
</evidence>
<keyword evidence="4 5" id="KW-0472">Membrane</keyword>
<comment type="subcellular location">
    <subcellularLocation>
        <location evidence="1">Endomembrane system</location>
        <topology evidence="1">Multi-pass membrane protein</topology>
    </subcellularLocation>
</comment>
<accession>A0A926S7X3</accession>
<reference evidence="6" key="1">
    <citation type="submission" date="2020-05" db="EMBL/GenBank/DDBJ databases">
        <title>Identification of trans-AT polyketide cluster in two marine bacteria, producers of a novel glutaramide-containing polyketide sesbanimide D and analogs.</title>
        <authorList>
            <person name="Kacar D."/>
            <person name="Rodriguez P."/>
            <person name="Canedo L."/>
            <person name="Gonzalez E."/>
            <person name="Galan B."/>
            <person name="De La Calle F."/>
            <person name="Garcia J.L."/>
        </authorList>
    </citation>
    <scope>NUCLEOTIDE SEQUENCE</scope>
    <source>
        <strain evidence="6">PHM038</strain>
    </source>
</reference>
<dbReference type="EMBL" id="JABFCZ010000026">
    <property type="protein sequence ID" value="MBD1548785.1"/>
    <property type="molecule type" value="Genomic_DNA"/>
</dbReference>
<proteinExistence type="predicted"/>
<keyword evidence="3 5" id="KW-1133">Transmembrane helix</keyword>
<dbReference type="AlphaFoldDB" id="A0A926S7X3"/>
<feature type="transmembrane region" description="Helical" evidence="5">
    <location>
        <begin position="42"/>
        <end position="68"/>
    </location>
</feature>
<feature type="transmembrane region" description="Helical" evidence="5">
    <location>
        <begin position="88"/>
        <end position="112"/>
    </location>
</feature>
<organism evidence="6 7">
    <name type="scientific">Roseibium aggregatum</name>
    <dbReference type="NCBI Taxonomy" id="187304"/>
    <lineage>
        <taxon>Bacteria</taxon>
        <taxon>Pseudomonadati</taxon>
        <taxon>Pseudomonadota</taxon>
        <taxon>Alphaproteobacteria</taxon>
        <taxon>Hyphomicrobiales</taxon>
        <taxon>Stappiaceae</taxon>
        <taxon>Roseibium</taxon>
    </lineage>
</organism>
<dbReference type="InterPro" id="IPR007318">
    <property type="entry name" value="Phopholipid_MeTrfase"/>
</dbReference>
<dbReference type="PANTHER" id="PTHR12714">
    <property type="entry name" value="PROTEIN-S ISOPRENYLCYSTEINE O-METHYLTRANSFERASE"/>
    <property type="match status" value="1"/>
</dbReference>
<dbReference type="GO" id="GO:0016740">
    <property type="term" value="F:transferase activity"/>
    <property type="evidence" value="ECO:0007669"/>
    <property type="project" value="UniProtKB-ARBA"/>
</dbReference>
<sequence length="214" mass="24534">MEGFEEWTGLWSYAVLIIVLGAWGAYHFLAPKSWREWAGTGLVQSFIIALYAEMYGFPLTLYFLAGILPAETTLTHSSGHLWVTLLGYGRTGATIITIVSAVFILAGLLLIVKGWVKIYFLGDRLQTDGVYGLMRHPQYTGIFLLIFGQLLDWPTLPTLVLTPVIVWLYVHLAQKEEKKLLRQFGDSYTDYRQRVPIFFPKRDNLYQFWTQSEV</sequence>
<evidence type="ECO:0000256" key="4">
    <source>
        <dbReference type="ARBA" id="ARBA00023136"/>
    </source>
</evidence>
<evidence type="ECO:0000256" key="3">
    <source>
        <dbReference type="ARBA" id="ARBA00022989"/>
    </source>
</evidence>
<dbReference type="GO" id="GO:0012505">
    <property type="term" value="C:endomembrane system"/>
    <property type="evidence" value="ECO:0007669"/>
    <property type="project" value="UniProtKB-SubCell"/>
</dbReference>
<evidence type="ECO:0000313" key="7">
    <source>
        <dbReference type="Proteomes" id="UP000598467"/>
    </source>
</evidence>
<feature type="transmembrane region" description="Helical" evidence="5">
    <location>
        <begin position="12"/>
        <end position="30"/>
    </location>
</feature>
<dbReference type="Gene3D" id="1.20.120.1630">
    <property type="match status" value="1"/>
</dbReference>